<dbReference type="EMBL" id="CP022685">
    <property type="protein sequence ID" value="ATL32378.1"/>
    <property type="molecule type" value="Genomic_DNA"/>
</dbReference>
<organism evidence="2 3">
    <name type="scientific">Streptomyces formicae</name>
    <dbReference type="NCBI Taxonomy" id="1616117"/>
    <lineage>
        <taxon>Bacteria</taxon>
        <taxon>Bacillati</taxon>
        <taxon>Actinomycetota</taxon>
        <taxon>Actinomycetes</taxon>
        <taxon>Kitasatosporales</taxon>
        <taxon>Streptomycetaceae</taxon>
        <taxon>Streptomyces</taxon>
    </lineage>
</organism>
<protein>
    <recommendedName>
        <fullName evidence="1">N-acetyltransferase domain-containing protein</fullName>
    </recommendedName>
</protein>
<dbReference type="CDD" id="cd04301">
    <property type="entry name" value="NAT_SF"/>
    <property type="match status" value="1"/>
</dbReference>
<gene>
    <name evidence="2" type="ORF">KY5_7360</name>
</gene>
<dbReference type="InterPro" id="IPR016181">
    <property type="entry name" value="Acyl_CoA_acyltransferase"/>
</dbReference>
<dbReference type="PANTHER" id="PTHR31435">
    <property type="entry name" value="PROTEIN NATD1"/>
    <property type="match status" value="1"/>
</dbReference>
<name>A0A291QLD6_9ACTN</name>
<dbReference type="PROSITE" id="PS51729">
    <property type="entry name" value="GNAT_YJDJ"/>
    <property type="match status" value="1"/>
</dbReference>
<dbReference type="PANTHER" id="PTHR31435:SF10">
    <property type="entry name" value="BSR4717 PROTEIN"/>
    <property type="match status" value="1"/>
</dbReference>
<dbReference type="Proteomes" id="UP000221011">
    <property type="component" value="Chromosome"/>
</dbReference>
<dbReference type="AlphaFoldDB" id="A0A291QLD6"/>
<dbReference type="InterPro" id="IPR031165">
    <property type="entry name" value="GNAT_YJDJ"/>
</dbReference>
<evidence type="ECO:0000313" key="2">
    <source>
        <dbReference type="EMBL" id="ATL32378.1"/>
    </source>
</evidence>
<evidence type="ECO:0000313" key="3">
    <source>
        <dbReference type="Proteomes" id="UP000221011"/>
    </source>
</evidence>
<dbReference type="Gene3D" id="3.40.630.30">
    <property type="match status" value="1"/>
</dbReference>
<sequence length="112" mass="11961">MTEIKDDRARGVLEAREGGEVVGHVVYFTLDEPEAALVPVHTEVDSAHEGKGIAGALATELYAIAGREGFAVVPLCPYVAKWAERHPDQAPAASDALLRAALDKVRTDPSAW</sequence>
<proteinExistence type="predicted"/>
<dbReference type="SUPFAM" id="SSF55729">
    <property type="entry name" value="Acyl-CoA N-acyltransferases (Nat)"/>
    <property type="match status" value="1"/>
</dbReference>
<keyword evidence="3" id="KW-1185">Reference proteome</keyword>
<dbReference type="InterPro" id="IPR045057">
    <property type="entry name" value="Gcn5-rel_NAT"/>
</dbReference>
<reference evidence="2 3" key="1">
    <citation type="submission" date="2017-08" db="EMBL/GenBank/DDBJ databases">
        <title>Complete Genome Sequence of Streptomyces formicae KY5, the formicamycin producer.</title>
        <authorList>
            <person name="Holmes N.A."/>
            <person name="Devine R."/>
            <person name="Qin Z."/>
            <person name="Seipke R.F."/>
            <person name="Wilkinson B."/>
            <person name="Hutchings M.I."/>
        </authorList>
    </citation>
    <scope>NUCLEOTIDE SEQUENCE [LARGE SCALE GENOMIC DNA]</scope>
    <source>
        <strain evidence="2 3">KY5</strain>
    </source>
</reference>
<feature type="domain" description="N-acetyltransferase" evidence="1">
    <location>
        <begin position="5"/>
        <end position="94"/>
    </location>
</feature>
<dbReference type="Pfam" id="PF14542">
    <property type="entry name" value="Acetyltransf_CG"/>
    <property type="match status" value="1"/>
</dbReference>
<dbReference type="KEGG" id="sfk:KY5_7360"/>
<accession>A0A291QLD6</accession>
<evidence type="ECO:0000259" key="1">
    <source>
        <dbReference type="PROSITE" id="PS51729"/>
    </source>
</evidence>